<dbReference type="InterPro" id="IPR052215">
    <property type="entry name" value="Plant_ABCG"/>
</dbReference>
<evidence type="ECO:0000313" key="4">
    <source>
        <dbReference type="Proteomes" id="UP000291084"/>
    </source>
</evidence>
<organism evidence="3 4">
    <name type="scientific">Vigna angularis var. angularis</name>
    <dbReference type="NCBI Taxonomy" id="157739"/>
    <lineage>
        <taxon>Eukaryota</taxon>
        <taxon>Viridiplantae</taxon>
        <taxon>Streptophyta</taxon>
        <taxon>Embryophyta</taxon>
        <taxon>Tracheophyta</taxon>
        <taxon>Spermatophyta</taxon>
        <taxon>Magnoliopsida</taxon>
        <taxon>eudicotyledons</taxon>
        <taxon>Gunneridae</taxon>
        <taxon>Pentapetalae</taxon>
        <taxon>rosids</taxon>
        <taxon>fabids</taxon>
        <taxon>Fabales</taxon>
        <taxon>Fabaceae</taxon>
        <taxon>Papilionoideae</taxon>
        <taxon>50 kb inversion clade</taxon>
        <taxon>NPAAA clade</taxon>
        <taxon>indigoferoid/millettioid clade</taxon>
        <taxon>Phaseoleae</taxon>
        <taxon>Vigna</taxon>
    </lineage>
</organism>
<evidence type="ECO:0000256" key="2">
    <source>
        <dbReference type="ARBA" id="ARBA00022448"/>
    </source>
</evidence>
<protein>
    <recommendedName>
        <fullName evidence="5">ABC-2 type transporter domain-containing protein</fullName>
    </recommendedName>
</protein>
<dbReference type="PANTHER" id="PTHR48042">
    <property type="entry name" value="ABC TRANSPORTER G FAMILY MEMBER 11"/>
    <property type="match status" value="1"/>
</dbReference>
<proteinExistence type="inferred from homology"/>
<reference evidence="3 4" key="1">
    <citation type="journal article" date="2015" name="Sci. Rep.">
        <title>The power of single molecule real-time sequencing technology in the de novo assembly of a eukaryotic genome.</title>
        <authorList>
            <person name="Sakai H."/>
            <person name="Naito K."/>
            <person name="Ogiso-Tanaka E."/>
            <person name="Takahashi Y."/>
            <person name="Iseki K."/>
            <person name="Muto C."/>
            <person name="Satou K."/>
            <person name="Teruya K."/>
            <person name="Shiroma A."/>
            <person name="Shimoji M."/>
            <person name="Hirano T."/>
            <person name="Itoh T."/>
            <person name="Kaga A."/>
            <person name="Tomooka N."/>
        </authorList>
    </citation>
    <scope>NUCLEOTIDE SEQUENCE [LARGE SCALE GENOMIC DNA]</scope>
    <source>
        <strain evidence="4">cv. Shumari</strain>
    </source>
</reference>
<sequence>MPFQVVMMLSAGYFRIRNALPGPVWMYPMSYISFHTYSIQGLLENEYLGTSFAVGQVRTTSGFQALQSAYN</sequence>
<evidence type="ECO:0008006" key="5">
    <source>
        <dbReference type="Google" id="ProtNLM"/>
    </source>
</evidence>
<keyword evidence="2" id="KW-0813">Transport</keyword>
<gene>
    <name evidence="3" type="primary">Vigan.06G087600</name>
    <name evidence="3" type="ORF">VIGAN_06087600</name>
</gene>
<evidence type="ECO:0000313" key="3">
    <source>
        <dbReference type="EMBL" id="BAT89806.1"/>
    </source>
</evidence>
<feature type="non-terminal residue" evidence="3">
    <location>
        <position position="71"/>
    </location>
</feature>
<dbReference type="EMBL" id="AP015039">
    <property type="protein sequence ID" value="BAT89806.1"/>
    <property type="molecule type" value="Genomic_DNA"/>
</dbReference>
<name>A0A0S3SAH8_PHAAN</name>
<evidence type="ECO:0000256" key="1">
    <source>
        <dbReference type="ARBA" id="ARBA00005814"/>
    </source>
</evidence>
<comment type="similarity">
    <text evidence="1">Belongs to the ABC transporter superfamily. ABCG family. Eye pigment precursor importer (TC 3.A.1.204) subfamily.</text>
</comment>
<dbReference type="Proteomes" id="UP000291084">
    <property type="component" value="Chromosome 6"/>
</dbReference>
<dbReference type="AlphaFoldDB" id="A0A0S3SAH8"/>
<accession>A0A0S3SAH8</accession>
<dbReference type="PANTHER" id="PTHR48042:SF12">
    <property type="entry name" value="ABC TRANSPORTER G FAMILY MEMBER 3"/>
    <property type="match status" value="1"/>
</dbReference>
<keyword evidence="4" id="KW-1185">Reference proteome</keyword>